<dbReference type="RefSeq" id="WP_340331276.1">
    <property type="nucleotide sequence ID" value="NZ_JAZHOF010000008.1"/>
</dbReference>
<dbReference type="Gene3D" id="3.30.465.10">
    <property type="match status" value="1"/>
</dbReference>
<dbReference type="InterPro" id="IPR016170">
    <property type="entry name" value="Cytok_DH_C_sf"/>
</dbReference>
<keyword evidence="2" id="KW-0274">FAD</keyword>
<dbReference type="AlphaFoldDB" id="A0AAW9S098"/>
<dbReference type="Gene3D" id="1.10.45.10">
    <property type="entry name" value="Vanillyl-alcohol Oxidase, Chain A, domain 4"/>
    <property type="match status" value="1"/>
</dbReference>
<dbReference type="EC" id="1.-.-.-" evidence="4"/>
<comment type="caution">
    <text evidence="4">The sequence shown here is derived from an EMBL/GenBank/DDBJ whole genome shotgun (WGS) entry which is preliminary data.</text>
</comment>
<dbReference type="PANTHER" id="PTHR11748:SF114">
    <property type="entry name" value="ARYL-ALCOHOL OXIDASE VANILLYL-ALCOHOL OXIDASE (AFU_ORTHOLOGUE AFUA_3G09500)-RELATED"/>
    <property type="match status" value="1"/>
</dbReference>
<dbReference type="Gene3D" id="3.30.43.10">
    <property type="entry name" value="Uridine Diphospho-n-acetylenolpyruvylglucosamine Reductase, domain 2"/>
    <property type="match status" value="1"/>
</dbReference>
<gene>
    <name evidence="4" type="ORF">V3328_18935</name>
</gene>
<proteinExistence type="predicted"/>
<accession>A0AAW9S098</accession>
<protein>
    <submittedName>
        <fullName evidence="4">FAD-binding oxidoreductase</fullName>
        <ecNumber evidence="4">1.-.-.-</ecNumber>
    </submittedName>
</protein>
<keyword evidence="5" id="KW-1185">Reference proteome</keyword>
<evidence type="ECO:0000259" key="3">
    <source>
        <dbReference type="PROSITE" id="PS51387"/>
    </source>
</evidence>
<dbReference type="InterPro" id="IPR016169">
    <property type="entry name" value="FAD-bd_PCMH_sub2"/>
</dbReference>
<dbReference type="SUPFAM" id="SSF56176">
    <property type="entry name" value="FAD-binding/transporter-associated domain-like"/>
    <property type="match status" value="1"/>
</dbReference>
<dbReference type="InterPro" id="IPR016166">
    <property type="entry name" value="FAD-bd_PCMH"/>
</dbReference>
<dbReference type="InterPro" id="IPR016164">
    <property type="entry name" value="FAD-linked_Oxase-like_C"/>
</dbReference>
<dbReference type="Pfam" id="PF01565">
    <property type="entry name" value="FAD_binding_4"/>
    <property type="match status" value="1"/>
</dbReference>
<dbReference type="InterPro" id="IPR036318">
    <property type="entry name" value="FAD-bd_PCMH-like_sf"/>
</dbReference>
<keyword evidence="1" id="KW-0285">Flavoprotein</keyword>
<dbReference type="InterPro" id="IPR016167">
    <property type="entry name" value="FAD-bd_PCMH_sub1"/>
</dbReference>
<sequence length="508" mass="55126">MTDTTRINGFFSEMEAELGPDAINRSAETAVRYGENTMPGGSRAVDGVLYPASTAEVQAMVRAANEYGIAIYPNSTGNNIGLGSRSPVLNGQVVMDLGRRMNRILEVNEKMGFAVVEPGVSYQAMYDELVRQGNRLMLDVTSGPPQGGMLGNALDKGAGYGPFFDHFGFACGLEVVLGNGEILRTGDGSLDSETLVNWHTSKYSLGPILDGLFAQSNYGIVTKMGIWLLPRPPAVRSFHFTFPDDGDLAEIVELCRPLKMSNFVPTLFRVSNDLYLCGSEGESPEYAASQGRKTISDEGRKALRERHGLGAWNVSGAFYGPSHEAMEAQINRVRDHFGQSGKATYIPHEDAGSIPPLQVAINAFSGIPSLGELGLLKWRPGGGNLWFLPGTPMDGDIANEFQTLARGIYEDHGMDYMVMNVCGPRFARGLHVMTFNREDADENARADACYRKLSEAVAARGVFVGRAPIDYHEFHMAQTMPAFRNACNAIKTALDPNNVVAPGRYGIG</sequence>
<organism evidence="4 5">
    <name type="scientific">Microbaculum marinum</name>
    <dbReference type="NCBI Taxonomy" id="1764581"/>
    <lineage>
        <taxon>Bacteria</taxon>
        <taxon>Pseudomonadati</taxon>
        <taxon>Pseudomonadota</taxon>
        <taxon>Alphaproteobacteria</taxon>
        <taxon>Hyphomicrobiales</taxon>
        <taxon>Tepidamorphaceae</taxon>
        <taxon>Microbaculum</taxon>
    </lineage>
</organism>
<evidence type="ECO:0000256" key="2">
    <source>
        <dbReference type="ARBA" id="ARBA00022827"/>
    </source>
</evidence>
<dbReference type="EMBL" id="JAZHOF010000008">
    <property type="protein sequence ID" value="MEJ8573573.1"/>
    <property type="molecule type" value="Genomic_DNA"/>
</dbReference>
<dbReference type="Gene3D" id="3.40.462.10">
    <property type="entry name" value="FAD-linked oxidases, C-terminal domain"/>
    <property type="match status" value="1"/>
</dbReference>
<feature type="domain" description="FAD-binding PCMH-type" evidence="3">
    <location>
        <begin position="38"/>
        <end position="231"/>
    </location>
</feature>
<evidence type="ECO:0000313" key="5">
    <source>
        <dbReference type="Proteomes" id="UP001378188"/>
    </source>
</evidence>
<dbReference type="InterPro" id="IPR006094">
    <property type="entry name" value="Oxid_FAD_bind_N"/>
</dbReference>
<dbReference type="PROSITE" id="PS51387">
    <property type="entry name" value="FAD_PCMH"/>
    <property type="match status" value="1"/>
</dbReference>
<name>A0AAW9S098_9HYPH</name>
<dbReference type="GO" id="GO:0071949">
    <property type="term" value="F:FAD binding"/>
    <property type="evidence" value="ECO:0007669"/>
    <property type="project" value="InterPro"/>
</dbReference>
<dbReference type="Proteomes" id="UP001378188">
    <property type="component" value="Unassembled WGS sequence"/>
</dbReference>
<dbReference type="SUPFAM" id="SSF55103">
    <property type="entry name" value="FAD-linked oxidases, C-terminal domain"/>
    <property type="match status" value="1"/>
</dbReference>
<dbReference type="GO" id="GO:0004458">
    <property type="term" value="F:D-lactate dehydrogenase (cytochrome) activity"/>
    <property type="evidence" value="ECO:0007669"/>
    <property type="project" value="TreeGrafter"/>
</dbReference>
<keyword evidence="4" id="KW-0560">Oxidoreductase</keyword>
<evidence type="ECO:0000256" key="1">
    <source>
        <dbReference type="ARBA" id="ARBA00022630"/>
    </source>
</evidence>
<evidence type="ECO:0000313" key="4">
    <source>
        <dbReference type="EMBL" id="MEJ8573573.1"/>
    </source>
</evidence>
<dbReference type="GO" id="GO:1903457">
    <property type="term" value="P:lactate catabolic process"/>
    <property type="evidence" value="ECO:0007669"/>
    <property type="project" value="TreeGrafter"/>
</dbReference>
<dbReference type="InterPro" id="IPR016171">
    <property type="entry name" value="Vanillyl_alc_oxidase_C-sub2"/>
</dbReference>
<dbReference type="GO" id="GO:0008720">
    <property type="term" value="F:D-lactate dehydrogenase (NAD+) activity"/>
    <property type="evidence" value="ECO:0007669"/>
    <property type="project" value="TreeGrafter"/>
</dbReference>
<reference evidence="4 5" key="1">
    <citation type="submission" date="2024-02" db="EMBL/GenBank/DDBJ databases">
        <title>Genome analysis and characterization of Microbaculum marinisediminis sp. nov., isolated from marine sediment.</title>
        <authorList>
            <person name="Du Z.-J."/>
            <person name="Ye Y.-Q."/>
            <person name="Zhang Z.-R."/>
            <person name="Yuan S.-M."/>
            <person name="Zhang X.-Y."/>
        </authorList>
    </citation>
    <scope>NUCLEOTIDE SEQUENCE [LARGE SCALE GENOMIC DNA]</scope>
    <source>
        <strain evidence="4 5">SDUM1044001</strain>
    </source>
</reference>
<dbReference type="PANTHER" id="PTHR11748">
    <property type="entry name" value="D-LACTATE DEHYDROGENASE"/>
    <property type="match status" value="1"/>
</dbReference>